<name>A0A0C1EBT3_9BACT</name>
<accession>A0A0C1EBT3</accession>
<dbReference type="AlphaFoldDB" id="A0A0C1EBT3"/>
<protein>
    <submittedName>
        <fullName evidence="1">Uncharacterized protein</fullName>
    </submittedName>
</protein>
<sequence>MAVTSSSFWEIPTNWPNAQTFRTSTTLIVNIAAKVIKQSFSSAEVHIATAMINVLAPCSLRPITIACARHDKRYAKIVLELLALGALFSKYGQVICFAVDLIQLIMNHCEKTSSVRQ</sequence>
<reference evidence="1 2" key="1">
    <citation type="journal article" date="2014" name="Mol. Biol. Evol.">
        <title>Massive expansion of Ubiquitination-related gene families within the Chlamydiae.</title>
        <authorList>
            <person name="Domman D."/>
            <person name="Collingro A."/>
            <person name="Lagkouvardos I."/>
            <person name="Gehre L."/>
            <person name="Weinmaier T."/>
            <person name="Rattei T."/>
            <person name="Subtil A."/>
            <person name="Horn M."/>
        </authorList>
    </citation>
    <scope>NUCLEOTIDE SEQUENCE [LARGE SCALE GENOMIC DNA]</scope>
    <source>
        <strain evidence="1 2">OEW1</strain>
    </source>
</reference>
<dbReference type="EMBL" id="JSAM01000015">
    <property type="protein sequence ID" value="KIA78547.1"/>
    <property type="molecule type" value="Genomic_DNA"/>
</dbReference>
<dbReference type="RefSeq" id="WP_013924558.1">
    <property type="nucleotide sequence ID" value="NZ_BAWW01000003.1"/>
</dbReference>
<gene>
    <name evidence="1" type="ORF">DB43_DU00140</name>
</gene>
<dbReference type="PATRIC" id="fig|83552.4.peg.237"/>
<comment type="caution">
    <text evidence="1">The sequence shown here is derived from an EMBL/GenBank/DDBJ whole genome shotgun (WGS) entry which is preliminary data.</text>
</comment>
<evidence type="ECO:0000313" key="1">
    <source>
        <dbReference type="EMBL" id="KIA78547.1"/>
    </source>
</evidence>
<proteinExistence type="predicted"/>
<dbReference type="Proteomes" id="UP000031307">
    <property type="component" value="Unassembled WGS sequence"/>
</dbReference>
<evidence type="ECO:0000313" key="2">
    <source>
        <dbReference type="Proteomes" id="UP000031307"/>
    </source>
</evidence>
<organism evidence="1 2">
    <name type="scientific">Parachlamydia acanthamoebae</name>
    <dbReference type="NCBI Taxonomy" id="83552"/>
    <lineage>
        <taxon>Bacteria</taxon>
        <taxon>Pseudomonadati</taxon>
        <taxon>Chlamydiota</taxon>
        <taxon>Chlamydiia</taxon>
        <taxon>Parachlamydiales</taxon>
        <taxon>Parachlamydiaceae</taxon>
        <taxon>Parachlamydia</taxon>
    </lineage>
</organism>